<dbReference type="EMBL" id="AP011529">
    <property type="protein sequence ID" value="BAI80337.1"/>
    <property type="molecule type" value="Genomic_DNA"/>
</dbReference>
<sequence length="148" mass="16664">MNKKGITLIELLVVISIFAIILAIAIPNYNKWKIKHEREKDLRQLYSIIQQYRTKAFTEKTSFKLEFPSQNKLDIKNDNGTIISSITFKVSFDNPNTITIDDRGTLSNTSIKLISDSINDSLPFNCIVSNGIRVRLGKIDNGGSCVAK</sequence>
<keyword evidence="3" id="KW-1185">Reference proteome</keyword>
<reference evidence="2 3" key="1">
    <citation type="journal article" date="2010" name="DNA Res.">
        <title>Bacterial lifestyle in a deep-sea hydrothermal vent chimney revealed by the genome sequence of the thermophilic bacterium Deferribacter desulfuricans SSM1.</title>
        <authorList>
            <person name="Takaki Y."/>
            <person name="Shimamura S."/>
            <person name="Nakagawa S."/>
            <person name="Fukuhara Y."/>
            <person name="Horikawa H."/>
            <person name="Ankai A."/>
            <person name="Harada T."/>
            <person name="Hosoyama A."/>
            <person name="Oguchi A."/>
            <person name="Fukui S."/>
            <person name="Fujita N."/>
            <person name="Takami H."/>
            <person name="Takai K."/>
        </authorList>
    </citation>
    <scope>NUCLEOTIDE SEQUENCE [LARGE SCALE GENOMIC DNA]</scope>
    <source>
        <strain evidence="3">DSM 14783 / JCM 11476 / NBRC 101012 / SSM1</strain>
    </source>
</reference>
<name>D3PCL4_DEFDS</name>
<dbReference type="HOGENOM" id="CLU_135534_1_0_0"/>
<evidence type="ECO:0000313" key="2">
    <source>
        <dbReference type="EMBL" id="BAI80337.1"/>
    </source>
</evidence>
<dbReference type="eggNOG" id="COG4970">
    <property type="taxonomic scope" value="Bacteria"/>
</dbReference>
<gene>
    <name evidence="2" type="ordered locus">DEFDS_0861</name>
</gene>
<dbReference type="InterPro" id="IPR045584">
    <property type="entry name" value="Pilin-like"/>
</dbReference>
<keyword evidence="1" id="KW-0812">Transmembrane</keyword>
<dbReference type="KEGG" id="ddf:DEFDS_0861"/>
<dbReference type="AlphaFoldDB" id="D3PCL4"/>
<dbReference type="Proteomes" id="UP000001520">
    <property type="component" value="Chromosome"/>
</dbReference>
<protein>
    <submittedName>
        <fullName evidence="2">Uncharacterized protein</fullName>
    </submittedName>
</protein>
<dbReference type="InterPro" id="IPR012902">
    <property type="entry name" value="N_methyl_site"/>
</dbReference>
<dbReference type="PROSITE" id="PS00409">
    <property type="entry name" value="PROKAR_NTER_METHYL"/>
    <property type="match status" value="1"/>
</dbReference>
<dbReference type="NCBIfam" id="TIGR02532">
    <property type="entry name" value="IV_pilin_GFxxxE"/>
    <property type="match status" value="1"/>
</dbReference>
<evidence type="ECO:0000313" key="3">
    <source>
        <dbReference type="Proteomes" id="UP000001520"/>
    </source>
</evidence>
<proteinExistence type="predicted"/>
<dbReference type="SUPFAM" id="SSF54523">
    <property type="entry name" value="Pili subunits"/>
    <property type="match status" value="1"/>
</dbReference>
<dbReference type="Pfam" id="PF07963">
    <property type="entry name" value="N_methyl"/>
    <property type="match status" value="1"/>
</dbReference>
<evidence type="ECO:0000256" key="1">
    <source>
        <dbReference type="SAM" id="Phobius"/>
    </source>
</evidence>
<keyword evidence="1" id="KW-1133">Transmembrane helix</keyword>
<organism evidence="2 3">
    <name type="scientific">Deferribacter desulfuricans (strain DSM 14783 / JCM 11476 / NBRC 101012 / SSM1)</name>
    <dbReference type="NCBI Taxonomy" id="639282"/>
    <lineage>
        <taxon>Bacteria</taxon>
        <taxon>Pseudomonadati</taxon>
        <taxon>Deferribacterota</taxon>
        <taxon>Deferribacteres</taxon>
        <taxon>Deferribacterales</taxon>
        <taxon>Deferribacteraceae</taxon>
        <taxon>Deferribacter</taxon>
    </lineage>
</organism>
<keyword evidence="1" id="KW-0472">Membrane</keyword>
<dbReference type="STRING" id="639282.DEFDS_0861"/>
<dbReference type="Gene3D" id="3.30.700.10">
    <property type="entry name" value="Glycoprotein, Type 4 Pilin"/>
    <property type="match status" value="1"/>
</dbReference>
<feature type="transmembrane region" description="Helical" evidence="1">
    <location>
        <begin position="6"/>
        <end position="26"/>
    </location>
</feature>
<accession>D3PCL4</accession>